<evidence type="ECO:0000256" key="3">
    <source>
        <dbReference type="ARBA" id="ARBA00023274"/>
    </source>
</evidence>
<dbReference type="EMBL" id="MHMS01000012">
    <property type="protein sequence ID" value="OGZ32196.1"/>
    <property type="molecule type" value="Genomic_DNA"/>
</dbReference>
<dbReference type="NCBIfam" id="NF000955">
    <property type="entry name" value="PRK00099.1-1"/>
    <property type="match status" value="1"/>
</dbReference>
<dbReference type="Gene3D" id="3.30.70.1730">
    <property type="match status" value="1"/>
</dbReference>
<keyword evidence="2 5" id="KW-0689">Ribosomal protein</keyword>
<comment type="similarity">
    <text evidence="1 5">Belongs to the universal ribosomal protein uL10 family.</text>
</comment>
<dbReference type="GO" id="GO:0005840">
    <property type="term" value="C:ribosome"/>
    <property type="evidence" value="ECO:0007669"/>
    <property type="project" value="UniProtKB-KW"/>
</dbReference>
<evidence type="ECO:0000256" key="2">
    <source>
        <dbReference type="ARBA" id="ARBA00022980"/>
    </source>
</evidence>
<dbReference type="PANTHER" id="PTHR11560">
    <property type="entry name" value="39S RIBOSOMAL PROTEIN L10, MITOCHONDRIAL"/>
    <property type="match status" value="1"/>
</dbReference>
<organism evidence="6 7">
    <name type="scientific">Candidatus Niyogibacteria bacterium RIFCSPLOWO2_12_FULL_41_13</name>
    <dbReference type="NCBI Taxonomy" id="1801726"/>
    <lineage>
        <taxon>Bacteria</taxon>
        <taxon>Candidatus Niyogiibacteriota</taxon>
    </lineage>
</organism>
<keyword evidence="5" id="KW-0694">RNA-binding</keyword>
<dbReference type="GO" id="GO:0006412">
    <property type="term" value="P:translation"/>
    <property type="evidence" value="ECO:0007669"/>
    <property type="project" value="UniProtKB-UniRule"/>
</dbReference>
<dbReference type="AlphaFoldDB" id="A0A1G2F286"/>
<gene>
    <name evidence="5" type="primary">rplJ</name>
    <name evidence="6" type="ORF">A3H02_00750</name>
</gene>
<evidence type="ECO:0000256" key="1">
    <source>
        <dbReference type="ARBA" id="ARBA00008889"/>
    </source>
</evidence>
<keyword evidence="3 5" id="KW-0687">Ribonucleoprotein</keyword>
<comment type="function">
    <text evidence="5">Forms part of the ribosomal stalk, playing a central role in the interaction of the ribosome with GTP-bound translation factors.</text>
</comment>
<protein>
    <recommendedName>
        <fullName evidence="4 5">Large ribosomal subunit protein uL10</fullName>
    </recommendedName>
</protein>
<dbReference type="HAMAP" id="MF_00362">
    <property type="entry name" value="Ribosomal_uL10"/>
    <property type="match status" value="1"/>
</dbReference>
<evidence type="ECO:0000256" key="5">
    <source>
        <dbReference type="HAMAP-Rule" id="MF_00362"/>
    </source>
</evidence>
<dbReference type="InterPro" id="IPR047865">
    <property type="entry name" value="Ribosomal_uL10_bac_type"/>
</dbReference>
<keyword evidence="5" id="KW-0699">rRNA-binding</keyword>
<sequence>MAIAKQKKSEIIKDLEDRIKKSNLLVFLNFHGLKVKDTQNLRRKLKKEKIEYKVAKKTLISIALKNSTINPENLNMEGEVGVSLSQTKEISALPKILVRFKKEHPGIKILGGFFEKQYLDGKRIEEISKLPSQEIIYANLVGQLQSPIRGFINALNGPINNFGRIIYQMSQKK</sequence>
<evidence type="ECO:0000256" key="4">
    <source>
        <dbReference type="ARBA" id="ARBA00035202"/>
    </source>
</evidence>
<comment type="subunit">
    <text evidence="5">Part of the ribosomal stalk of the 50S ribosomal subunit. The N-terminus interacts with L11 and the large rRNA to form the base of the stalk. The C-terminus forms an elongated spine to which L12 dimers bind in a sequential fashion forming a multimeric L10(L12)X complex.</text>
</comment>
<name>A0A1G2F286_9BACT</name>
<dbReference type="Pfam" id="PF00466">
    <property type="entry name" value="Ribosomal_L10"/>
    <property type="match status" value="1"/>
</dbReference>
<dbReference type="CDD" id="cd05797">
    <property type="entry name" value="Ribosomal_L10"/>
    <property type="match status" value="1"/>
</dbReference>
<dbReference type="InterPro" id="IPR043141">
    <property type="entry name" value="Ribosomal_uL10-like_sf"/>
</dbReference>
<evidence type="ECO:0000313" key="6">
    <source>
        <dbReference type="EMBL" id="OGZ32196.1"/>
    </source>
</evidence>
<dbReference type="GO" id="GO:1990904">
    <property type="term" value="C:ribonucleoprotein complex"/>
    <property type="evidence" value="ECO:0007669"/>
    <property type="project" value="UniProtKB-KW"/>
</dbReference>
<dbReference type="Proteomes" id="UP000176787">
    <property type="component" value="Unassembled WGS sequence"/>
</dbReference>
<evidence type="ECO:0000313" key="7">
    <source>
        <dbReference type="Proteomes" id="UP000176787"/>
    </source>
</evidence>
<accession>A0A1G2F286</accession>
<comment type="caution">
    <text evidence="6">The sequence shown here is derived from an EMBL/GenBank/DDBJ whole genome shotgun (WGS) entry which is preliminary data.</text>
</comment>
<reference evidence="6 7" key="1">
    <citation type="journal article" date="2016" name="Nat. Commun.">
        <title>Thousands of microbial genomes shed light on interconnected biogeochemical processes in an aquifer system.</title>
        <authorList>
            <person name="Anantharaman K."/>
            <person name="Brown C.T."/>
            <person name="Hug L.A."/>
            <person name="Sharon I."/>
            <person name="Castelle C.J."/>
            <person name="Probst A.J."/>
            <person name="Thomas B.C."/>
            <person name="Singh A."/>
            <person name="Wilkins M.J."/>
            <person name="Karaoz U."/>
            <person name="Brodie E.L."/>
            <person name="Williams K.H."/>
            <person name="Hubbard S.S."/>
            <person name="Banfield J.F."/>
        </authorList>
    </citation>
    <scope>NUCLEOTIDE SEQUENCE [LARGE SCALE GENOMIC DNA]</scope>
</reference>
<dbReference type="SUPFAM" id="SSF160369">
    <property type="entry name" value="Ribosomal protein L10-like"/>
    <property type="match status" value="1"/>
</dbReference>
<dbReference type="GO" id="GO:0070180">
    <property type="term" value="F:large ribosomal subunit rRNA binding"/>
    <property type="evidence" value="ECO:0007669"/>
    <property type="project" value="UniProtKB-UniRule"/>
</dbReference>
<dbReference type="Gene3D" id="6.10.250.290">
    <property type="match status" value="1"/>
</dbReference>
<dbReference type="InterPro" id="IPR001790">
    <property type="entry name" value="Ribosomal_uL10"/>
</dbReference>
<dbReference type="STRING" id="1801726.A3H02_00750"/>
<dbReference type="InterPro" id="IPR022973">
    <property type="entry name" value="Ribosomal_uL10_bac"/>
</dbReference>
<proteinExistence type="inferred from homology"/>